<keyword evidence="3" id="KW-1185">Reference proteome</keyword>
<accession>A0A834N9M3</accession>
<dbReference type="Proteomes" id="UP000600918">
    <property type="component" value="Unassembled WGS sequence"/>
</dbReference>
<proteinExistence type="predicted"/>
<organism evidence="2 3">
    <name type="scientific">Vespula pensylvanica</name>
    <name type="common">Western yellow jacket</name>
    <name type="synonym">Wasp</name>
    <dbReference type="NCBI Taxonomy" id="30213"/>
    <lineage>
        <taxon>Eukaryota</taxon>
        <taxon>Metazoa</taxon>
        <taxon>Ecdysozoa</taxon>
        <taxon>Arthropoda</taxon>
        <taxon>Hexapoda</taxon>
        <taxon>Insecta</taxon>
        <taxon>Pterygota</taxon>
        <taxon>Neoptera</taxon>
        <taxon>Endopterygota</taxon>
        <taxon>Hymenoptera</taxon>
        <taxon>Apocrita</taxon>
        <taxon>Aculeata</taxon>
        <taxon>Vespoidea</taxon>
        <taxon>Vespidae</taxon>
        <taxon>Vespinae</taxon>
        <taxon>Vespula</taxon>
    </lineage>
</organism>
<feature type="region of interest" description="Disordered" evidence="1">
    <location>
        <begin position="58"/>
        <end position="82"/>
    </location>
</feature>
<gene>
    <name evidence="2" type="ORF">H0235_015761</name>
</gene>
<reference evidence="2" key="1">
    <citation type="journal article" date="2020" name="G3 (Bethesda)">
        <title>High-Quality Assemblies for Three Invasive Social Wasps from the &lt;i&gt;Vespula&lt;/i&gt; Genus.</title>
        <authorList>
            <person name="Harrop T.W.R."/>
            <person name="Guhlin J."/>
            <person name="McLaughlin G.M."/>
            <person name="Permina E."/>
            <person name="Stockwell P."/>
            <person name="Gilligan J."/>
            <person name="Le Lec M.F."/>
            <person name="Gruber M.A.M."/>
            <person name="Quinn O."/>
            <person name="Lovegrove M."/>
            <person name="Duncan E.J."/>
            <person name="Remnant E.J."/>
            <person name="Van Eeckhoven J."/>
            <person name="Graham B."/>
            <person name="Knapp R.A."/>
            <person name="Langford K.W."/>
            <person name="Kronenberg Z."/>
            <person name="Press M.O."/>
            <person name="Eacker S.M."/>
            <person name="Wilson-Rankin E.E."/>
            <person name="Purcell J."/>
            <person name="Lester P.J."/>
            <person name="Dearden P.K."/>
        </authorList>
    </citation>
    <scope>NUCLEOTIDE SEQUENCE</scope>
    <source>
        <strain evidence="2">Volc-1</strain>
    </source>
</reference>
<sequence length="116" mass="12847">MMCEEVARVVTAFQESRWRASFICGTYDMRRSGRAKVRFRVKLDDKTYGHKFSETIWPIKSSNSSSSSSSSGGGGGGGDDGGGVVVVVVVIVVIVERRCPGFIDRWLRVTPLYMYI</sequence>
<comment type="caution">
    <text evidence="2">The sequence shown here is derived from an EMBL/GenBank/DDBJ whole genome shotgun (WGS) entry which is preliminary data.</text>
</comment>
<dbReference type="EMBL" id="JACSDY010000018">
    <property type="protein sequence ID" value="KAF7400024.1"/>
    <property type="molecule type" value="Genomic_DNA"/>
</dbReference>
<dbReference type="AlphaFoldDB" id="A0A834N9M3"/>
<name>A0A834N9M3_VESPE</name>
<evidence type="ECO:0000256" key="1">
    <source>
        <dbReference type="SAM" id="MobiDB-lite"/>
    </source>
</evidence>
<feature type="compositionally biased region" description="Low complexity" evidence="1">
    <location>
        <begin position="61"/>
        <end position="70"/>
    </location>
</feature>
<protein>
    <submittedName>
        <fullName evidence="2">Uncharacterized protein</fullName>
    </submittedName>
</protein>
<evidence type="ECO:0000313" key="2">
    <source>
        <dbReference type="EMBL" id="KAF7400024.1"/>
    </source>
</evidence>
<feature type="compositionally biased region" description="Gly residues" evidence="1">
    <location>
        <begin position="71"/>
        <end position="82"/>
    </location>
</feature>
<evidence type="ECO:0000313" key="3">
    <source>
        <dbReference type="Proteomes" id="UP000600918"/>
    </source>
</evidence>